<dbReference type="EMBL" id="WKJD01000012">
    <property type="protein sequence ID" value="MRX43619.1"/>
    <property type="molecule type" value="Genomic_DNA"/>
</dbReference>
<proteinExistence type="predicted"/>
<evidence type="ECO:0008006" key="3">
    <source>
        <dbReference type="Google" id="ProtNLM"/>
    </source>
</evidence>
<organism evidence="1 2">
    <name type="scientific">Agromyces kandeliae</name>
    <dbReference type="NCBI Taxonomy" id="2666141"/>
    <lineage>
        <taxon>Bacteria</taxon>
        <taxon>Bacillati</taxon>
        <taxon>Actinomycetota</taxon>
        <taxon>Actinomycetes</taxon>
        <taxon>Micrococcales</taxon>
        <taxon>Microbacteriaceae</taxon>
        <taxon>Agromyces</taxon>
    </lineage>
</organism>
<dbReference type="Proteomes" id="UP000476511">
    <property type="component" value="Unassembled WGS sequence"/>
</dbReference>
<protein>
    <recommendedName>
        <fullName evidence="3">DUF1269 domain-containing protein</fullName>
    </recommendedName>
</protein>
<comment type="caution">
    <text evidence="1">The sequence shown here is derived from an EMBL/GenBank/DDBJ whole genome shotgun (WGS) entry which is preliminary data.</text>
</comment>
<evidence type="ECO:0000313" key="1">
    <source>
        <dbReference type="EMBL" id="MRX43619.1"/>
    </source>
</evidence>
<name>A0A6L5R0Z4_9MICO</name>
<dbReference type="AlphaFoldDB" id="A0A6L5R0Z4"/>
<gene>
    <name evidence="1" type="ORF">GJR97_07735</name>
</gene>
<reference evidence="1 2" key="1">
    <citation type="submission" date="2019-11" db="EMBL/GenBank/DDBJ databases">
        <title>Agromyces kandeliae sp. nov., isolated from mangrove soil.</title>
        <authorList>
            <person name="Wang R."/>
        </authorList>
    </citation>
    <scope>NUCLEOTIDE SEQUENCE [LARGE SCALE GENOMIC DNA]</scope>
    <source>
        <strain evidence="1 2">Q22</strain>
    </source>
</reference>
<keyword evidence="2" id="KW-1185">Reference proteome</keyword>
<evidence type="ECO:0000313" key="2">
    <source>
        <dbReference type="Proteomes" id="UP000476511"/>
    </source>
</evidence>
<dbReference type="InterPro" id="IPR046288">
    <property type="entry name" value="DUF6325"/>
</dbReference>
<sequence length="143" mass="15371">MADFEYGPVDVYVVSFEGDRLDEATATALGELMVGDEIRLLDLLIVSRDDDGEVTVREYEEFRDEAGFTVVELEASGVIGDEDIDELADTIPPGTSGAIMAIELLWAKKIASAFAASGGEVLQVERIPATVVNEVLAEASDEE</sequence>
<dbReference type="RefSeq" id="WP_154345912.1">
    <property type="nucleotide sequence ID" value="NZ_WKJD01000012.1"/>
</dbReference>
<accession>A0A6L5R0Z4</accession>
<dbReference type="Pfam" id="PF19850">
    <property type="entry name" value="DUF6325"/>
    <property type="match status" value="1"/>
</dbReference>